<dbReference type="PANTHER" id="PTHR37810:SF5">
    <property type="entry name" value="IMMUNITY PROTEIN SDPI"/>
    <property type="match status" value="1"/>
</dbReference>
<feature type="transmembrane region" description="Helical" evidence="1">
    <location>
        <begin position="47"/>
        <end position="65"/>
    </location>
</feature>
<sequence length="213" mass="24195">MKKHILPLLFIVISIAASIWVYPQLPDQVPTHWGPSGEVDDYSSKSSAVWFSPILMILIYALLVFMPRIDPKRANYQRFSSTLTLVNTLLMLIFLGIQGAVISQWLGYDFNMSLFAPLLVGVLFLVLGNYMPRFQQNYAFGVRTPWTLANEEVWRKTHHFAGRAFVICGVLLLLSLLLPSSWHFPALLILVLGSTLLIIASSYYFYKNQGDVH</sequence>
<accession>A0A223D421</accession>
<protein>
    <recommendedName>
        <fullName evidence="2">DUF1648 domain-containing protein</fullName>
    </recommendedName>
</protein>
<feature type="domain" description="DUF1648" evidence="2">
    <location>
        <begin position="9"/>
        <end position="57"/>
    </location>
</feature>
<gene>
    <name evidence="3" type="ORF">CIG75_14925</name>
</gene>
<evidence type="ECO:0000259" key="2">
    <source>
        <dbReference type="Pfam" id="PF07853"/>
    </source>
</evidence>
<dbReference type="EMBL" id="CP022657">
    <property type="protein sequence ID" value="ASS76124.1"/>
    <property type="molecule type" value="Genomic_DNA"/>
</dbReference>
<dbReference type="PIRSF" id="PIRSF038959">
    <property type="entry name" value="SdpI"/>
    <property type="match status" value="1"/>
</dbReference>
<evidence type="ECO:0000256" key="1">
    <source>
        <dbReference type="SAM" id="Phobius"/>
    </source>
</evidence>
<dbReference type="Pfam" id="PF13630">
    <property type="entry name" value="SdpI"/>
    <property type="match status" value="1"/>
</dbReference>
<feature type="transmembrane region" description="Helical" evidence="1">
    <location>
        <begin position="112"/>
        <end position="130"/>
    </location>
</feature>
<dbReference type="InterPro" id="IPR012867">
    <property type="entry name" value="DUF1648"/>
</dbReference>
<keyword evidence="1" id="KW-0812">Transmembrane</keyword>
<dbReference type="Pfam" id="PF07853">
    <property type="entry name" value="DUF1648"/>
    <property type="match status" value="1"/>
</dbReference>
<feature type="transmembrane region" description="Helical" evidence="1">
    <location>
        <begin position="160"/>
        <end position="178"/>
    </location>
</feature>
<dbReference type="KEGG" id="tab:CIG75_14925"/>
<name>A0A223D421_9BACL</name>
<keyword evidence="4" id="KW-1185">Reference proteome</keyword>
<dbReference type="PANTHER" id="PTHR37810">
    <property type="entry name" value="IMMUNITY PROTEIN SDPI"/>
    <property type="match status" value="1"/>
</dbReference>
<proteinExistence type="predicted"/>
<feature type="transmembrane region" description="Helical" evidence="1">
    <location>
        <begin position="85"/>
        <end position="106"/>
    </location>
</feature>
<evidence type="ECO:0000313" key="4">
    <source>
        <dbReference type="Proteomes" id="UP000214688"/>
    </source>
</evidence>
<dbReference type="RefSeq" id="WP_094237357.1">
    <property type="nucleotide sequence ID" value="NZ_CP022657.1"/>
</dbReference>
<evidence type="ECO:0000313" key="3">
    <source>
        <dbReference type="EMBL" id="ASS76124.1"/>
    </source>
</evidence>
<keyword evidence="1" id="KW-1133">Transmembrane helix</keyword>
<feature type="transmembrane region" description="Helical" evidence="1">
    <location>
        <begin position="184"/>
        <end position="206"/>
    </location>
</feature>
<dbReference type="OrthoDB" id="9808690at2"/>
<dbReference type="GO" id="GO:0009636">
    <property type="term" value="P:response to toxic substance"/>
    <property type="evidence" value="ECO:0007669"/>
    <property type="project" value="TreeGrafter"/>
</dbReference>
<dbReference type="AlphaFoldDB" id="A0A223D421"/>
<reference evidence="3 4" key="1">
    <citation type="journal article" date="2015" name="Int. J. Syst. Evol. Microbiol.">
        <title>Tumebacillus algifaecis sp. nov., isolated from decomposing algal scum.</title>
        <authorList>
            <person name="Wu Y.F."/>
            <person name="Zhang B."/>
            <person name="Xing P."/>
            <person name="Wu Q.L."/>
            <person name="Liu S.J."/>
        </authorList>
    </citation>
    <scope>NUCLEOTIDE SEQUENCE [LARGE SCALE GENOMIC DNA]</scope>
    <source>
        <strain evidence="3 4">THMBR28</strain>
    </source>
</reference>
<dbReference type="InterPro" id="IPR025962">
    <property type="entry name" value="SdpI/YhfL"/>
</dbReference>
<organism evidence="3 4">
    <name type="scientific">Tumebacillus algifaecis</name>
    <dbReference type="NCBI Taxonomy" id="1214604"/>
    <lineage>
        <taxon>Bacteria</taxon>
        <taxon>Bacillati</taxon>
        <taxon>Bacillota</taxon>
        <taxon>Bacilli</taxon>
        <taxon>Bacillales</taxon>
        <taxon>Alicyclobacillaceae</taxon>
        <taxon>Tumebacillus</taxon>
    </lineage>
</organism>
<dbReference type="InterPro" id="IPR026272">
    <property type="entry name" value="SdpI"/>
</dbReference>
<dbReference type="Proteomes" id="UP000214688">
    <property type="component" value="Chromosome"/>
</dbReference>
<keyword evidence="1" id="KW-0472">Membrane</keyword>